<dbReference type="Pfam" id="PF10049">
    <property type="entry name" value="DUF2283"/>
    <property type="match status" value="1"/>
</dbReference>
<reference evidence="1 2" key="1">
    <citation type="submission" date="2020-08" db="EMBL/GenBank/DDBJ databases">
        <title>Sequencing the genomes of 1000 actinobacteria strains.</title>
        <authorList>
            <person name="Klenk H.-P."/>
        </authorList>
    </citation>
    <scope>NUCLEOTIDE SEQUENCE [LARGE SCALE GENOMIC DNA]</scope>
    <source>
        <strain evidence="1 2">DSM 45784</strain>
    </source>
</reference>
<comment type="caution">
    <text evidence="1">The sequence shown here is derived from an EMBL/GenBank/DDBJ whole genome shotgun (WGS) entry which is preliminary data.</text>
</comment>
<name>A0A7W7GEV9_9ACTN</name>
<protein>
    <submittedName>
        <fullName evidence="1">Uncharacterized protein YuzE</fullName>
    </submittedName>
</protein>
<organism evidence="1 2">
    <name type="scientific">Sphaerisporangium siamense</name>
    <dbReference type="NCBI Taxonomy" id="795645"/>
    <lineage>
        <taxon>Bacteria</taxon>
        <taxon>Bacillati</taxon>
        <taxon>Actinomycetota</taxon>
        <taxon>Actinomycetes</taxon>
        <taxon>Streptosporangiales</taxon>
        <taxon>Streptosporangiaceae</taxon>
        <taxon>Sphaerisporangium</taxon>
    </lineage>
</organism>
<proteinExistence type="predicted"/>
<evidence type="ECO:0000313" key="2">
    <source>
        <dbReference type="Proteomes" id="UP000542210"/>
    </source>
</evidence>
<accession>A0A7W7GEV9</accession>
<dbReference type="RefSeq" id="WP_184887735.1">
    <property type="nucleotide sequence ID" value="NZ_BOOV01000003.1"/>
</dbReference>
<keyword evidence="2" id="KW-1185">Reference proteome</keyword>
<dbReference type="Proteomes" id="UP000542210">
    <property type="component" value="Unassembled WGS sequence"/>
</dbReference>
<dbReference type="EMBL" id="JACHND010000001">
    <property type="protein sequence ID" value="MBB4705789.1"/>
    <property type="molecule type" value="Genomic_DNA"/>
</dbReference>
<gene>
    <name evidence="1" type="ORF">BJ982_007333</name>
</gene>
<evidence type="ECO:0000313" key="1">
    <source>
        <dbReference type="EMBL" id="MBB4705789.1"/>
    </source>
</evidence>
<sequence length="76" mass="8273">MRIEYDQENDVAYVYLVDHIGQGEAGTQIPVEAGALRGEVILDLDAQGLLLGVEIIGASQVLRPELLAQAHDPEEF</sequence>
<dbReference type="InterPro" id="IPR019270">
    <property type="entry name" value="DUF2283"/>
</dbReference>
<dbReference type="AlphaFoldDB" id="A0A7W7GEV9"/>